<organism evidence="2 3">
    <name type="scientific">Thalassiosira oceanica</name>
    <name type="common">Marine diatom</name>
    <dbReference type="NCBI Taxonomy" id="159749"/>
    <lineage>
        <taxon>Eukaryota</taxon>
        <taxon>Sar</taxon>
        <taxon>Stramenopiles</taxon>
        <taxon>Ochrophyta</taxon>
        <taxon>Bacillariophyta</taxon>
        <taxon>Coscinodiscophyceae</taxon>
        <taxon>Thalassiosirophycidae</taxon>
        <taxon>Thalassiosirales</taxon>
        <taxon>Thalassiosiraceae</taxon>
        <taxon>Thalassiosira</taxon>
    </lineage>
</organism>
<gene>
    <name evidence="2" type="ORF">THAOC_05029</name>
</gene>
<feature type="compositionally biased region" description="Low complexity" evidence="1">
    <location>
        <begin position="267"/>
        <end position="277"/>
    </location>
</feature>
<protein>
    <submittedName>
        <fullName evidence="2">Uncharacterized protein</fullName>
    </submittedName>
</protein>
<reference evidence="2 3" key="1">
    <citation type="journal article" date="2012" name="Genome Biol.">
        <title>Genome and low-iron response of an oceanic diatom adapted to chronic iron limitation.</title>
        <authorList>
            <person name="Lommer M."/>
            <person name="Specht M."/>
            <person name="Roy A.S."/>
            <person name="Kraemer L."/>
            <person name="Andreson R."/>
            <person name="Gutowska M.A."/>
            <person name="Wolf J."/>
            <person name="Bergner S.V."/>
            <person name="Schilhabel M.B."/>
            <person name="Klostermeier U.C."/>
            <person name="Beiko R.G."/>
            <person name="Rosenstiel P."/>
            <person name="Hippler M."/>
            <person name="Laroche J."/>
        </authorList>
    </citation>
    <scope>NUCLEOTIDE SEQUENCE [LARGE SCALE GENOMIC DNA]</scope>
    <source>
        <strain evidence="2 3">CCMP1005</strain>
    </source>
</reference>
<evidence type="ECO:0000313" key="3">
    <source>
        <dbReference type="Proteomes" id="UP000266841"/>
    </source>
</evidence>
<feature type="non-terminal residue" evidence="2">
    <location>
        <position position="1"/>
    </location>
</feature>
<name>K0TNB0_THAOC</name>
<feature type="region of interest" description="Disordered" evidence="1">
    <location>
        <begin position="194"/>
        <end position="277"/>
    </location>
</feature>
<evidence type="ECO:0000313" key="2">
    <source>
        <dbReference type="EMBL" id="EJK73352.1"/>
    </source>
</evidence>
<dbReference type="AlphaFoldDB" id="K0TNB0"/>
<proteinExistence type="predicted"/>
<dbReference type="EMBL" id="AGNL01004575">
    <property type="protein sequence ID" value="EJK73352.1"/>
    <property type="molecule type" value="Genomic_DNA"/>
</dbReference>
<accession>K0TNB0</accession>
<feature type="compositionally biased region" description="Low complexity" evidence="1">
    <location>
        <begin position="234"/>
        <end position="245"/>
    </location>
</feature>
<dbReference type="Proteomes" id="UP000266841">
    <property type="component" value="Unassembled WGS sequence"/>
</dbReference>
<comment type="caution">
    <text evidence="2">The sequence shown here is derived from an EMBL/GenBank/DDBJ whole genome shotgun (WGS) entry which is preliminary data.</text>
</comment>
<keyword evidence="3" id="KW-1185">Reference proteome</keyword>
<sequence>REEQGLLDQEALDEMLFDEDGDFAFCSCPLTTVKISIWSVTERMARLPHKCMLSVEEKIHNMRRLELQQDGEVLACFPIDIVRTAGTHYDDYIFYETFKVRDTNHETAKSLHQVLQLIAFYELKESSIVIELAMWKSRIDRATFVRRADCRVAIPDPAKSLIIDLVDLRRRPNYLLGDDDCTDGRAAHSAGGMTTLLTCRPHPTPTGSDGGGGGVARPSRDLLVPQPQSEPEGRAAPSAGGTTRGTARRKRAQSRGGRTTRSPAGGVSSRPPSHPRAPAAAAVRRVCFFFATAPGGSCVGLREDAVNVDVVNSFARSPAEIRGPEFDDRERLVELDESIPGGYFSSHSEYPVDSGTHDKIEVRRAAGRVLPRKGLSDGPKLNA</sequence>
<evidence type="ECO:0000256" key="1">
    <source>
        <dbReference type="SAM" id="MobiDB-lite"/>
    </source>
</evidence>